<accession>A0A0C5VKT1</accession>
<sequence length="378" mass="41712">MKFYHTCLLSLCVLGLTACSSESEDNDGNADNRDSSEFSTLKDIDANSSTLWTYVNLDSATTVTEDDEWQLAFKRYEVRVNPDLVSLALAASQDDFYNSEGKPIASVFTNATANSELEHLLAEYDFDAMTFNSDTFKTAIGADGTQWYDYDRTTHLLSANDDAWWIIRNSTATSFAKLRVATLSETLDSTTFQFSDLSMEIEFYIQGANDDSFATTASTWTLTAASAAVNRCYDIDSSDEVDCSSDGWDIQADIDFNNRKFDLILNGGVSGSGYAAAYGALNDTGISAYSSASALNVNQFVSDSWSNAFNDEDNKWWAYGGDVTGLESDHALYPNYRVYALSMNDSDQIYLVQVVSYYHSSSAQSANPSIRYVKTTAE</sequence>
<organism evidence="2 3">
    <name type="scientific">Gynuella sunshinyii YC6258</name>
    <dbReference type="NCBI Taxonomy" id="1445510"/>
    <lineage>
        <taxon>Bacteria</taxon>
        <taxon>Pseudomonadati</taxon>
        <taxon>Pseudomonadota</taxon>
        <taxon>Gammaproteobacteria</taxon>
        <taxon>Oceanospirillales</taxon>
        <taxon>Saccharospirillaceae</taxon>
        <taxon>Gynuella</taxon>
    </lineage>
</organism>
<proteinExistence type="predicted"/>
<evidence type="ECO:0000313" key="2">
    <source>
        <dbReference type="EMBL" id="AJQ94911.1"/>
    </source>
</evidence>
<feature type="signal peptide" evidence="1">
    <location>
        <begin position="1"/>
        <end position="23"/>
    </location>
</feature>
<evidence type="ECO:0008006" key="4">
    <source>
        <dbReference type="Google" id="ProtNLM"/>
    </source>
</evidence>
<evidence type="ECO:0000313" key="3">
    <source>
        <dbReference type="Proteomes" id="UP000032266"/>
    </source>
</evidence>
<gene>
    <name evidence="2" type="ORF">YC6258_02873</name>
</gene>
<dbReference type="OrthoDB" id="335087at2"/>
<protein>
    <recommendedName>
        <fullName evidence="4">HmuY protein</fullName>
    </recommendedName>
</protein>
<feature type="chain" id="PRO_5002194633" description="HmuY protein" evidence="1">
    <location>
        <begin position="24"/>
        <end position="378"/>
    </location>
</feature>
<dbReference type="KEGG" id="gsn:YC6258_02873"/>
<dbReference type="InterPro" id="IPR025921">
    <property type="entry name" value="HmuY"/>
</dbReference>
<dbReference type="RefSeq" id="WP_044617342.1">
    <property type="nucleotide sequence ID" value="NZ_CP007142.1"/>
</dbReference>
<dbReference type="STRING" id="1445510.YC6258_02873"/>
<dbReference type="AlphaFoldDB" id="A0A0C5VKT1"/>
<dbReference type="PROSITE" id="PS51257">
    <property type="entry name" value="PROKAR_LIPOPROTEIN"/>
    <property type="match status" value="1"/>
</dbReference>
<dbReference type="EMBL" id="CP007142">
    <property type="protein sequence ID" value="AJQ94911.1"/>
    <property type="molecule type" value="Genomic_DNA"/>
</dbReference>
<dbReference type="HOGENOM" id="CLU_799105_0_0_6"/>
<name>A0A0C5VKT1_9GAMM</name>
<dbReference type="Proteomes" id="UP000032266">
    <property type="component" value="Chromosome"/>
</dbReference>
<dbReference type="Pfam" id="PF14064">
    <property type="entry name" value="HmuY"/>
    <property type="match status" value="1"/>
</dbReference>
<keyword evidence="3" id="KW-1185">Reference proteome</keyword>
<evidence type="ECO:0000256" key="1">
    <source>
        <dbReference type="SAM" id="SignalP"/>
    </source>
</evidence>
<keyword evidence="1" id="KW-0732">Signal</keyword>
<reference evidence="2 3" key="1">
    <citation type="submission" date="2014-01" db="EMBL/GenBank/DDBJ databases">
        <title>Full genme sequencing of cellulolytic bacterium Gynuella sunshinyii YC6258T gen. nov., sp. nov.</title>
        <authorList>
            <person name="Khan H."/>
            <person name="Chung E.J."/>
            <person name="Chung Y.R."/>
        </authorList>
    </citation>
    <scope>NUCLEOTIDE SEQUENCE [LARGE SCALE GENOMIC DNA]</scope>
    <source>
        <strain evidence="2 3">YC6258</strain>
    </source>
</reference>